<name>A0A2I0JMX1_PUNGR</name>
<feature type="transmembrane region" description="Helical" evidence="2">
    <location>
        <begin position="45"/>
        <end position="70"/>
    </location>
</feature>
<keyword evidence="2" id="KW-0812">Transmembrane</keyword>
<sequence length="223" mass="23773">MEILLCPMIAFKIVVAGGCFPVRSLIVGRPWASAAVVGTWQRCPLRVFCCVVFLWCSAVLFWSAVIILIVGLSYSKGCSAAFFFLLVRGLKSHDAEGESSSSEDEVLDDAPASSIDDDAAKDGDEFLLQDVKEKMRRPEGETARKRSWLGLESVGPEWAEPAKKGEWAAADGLGWLGWTCDGNAMGRSPLMADSSDCNAGGAERLRAAVPAVGRPNDGAKGSG</sequence>
<evidence type="ECO:0000256" key="1">
    <source>
        <dbReference type="SAM" id="MobiDB-lite"/>
    </source>
</evidence>
<proteinExistence type="predicted"/>
<keyword evidence="2" id="KW-1133">Transmembrane helix</keyword>
<evidence type="ECO:0000256" key="2">
    <source>
        <dbReference type="SAM" id="Phobius"/>
    </source>
</evidence>
<dbReference type="Proteomes" id="UP000233551">
    <property type="component" value="Unassembled WGS sequence"/>
</dbReference>
<evidence type="ECO:0000313" key="4">
    <source>
        <dbReference type="Proteomes" id="UP000233551"/>
    </source>
</evidence>
<dbReference type="AlphaFoldDB" id="A0A2I0JMX1"/>
<dbReference type="EMBL" id="PGOL01001565">
    <property type="protein sequence ID" value="PKI56866.1"/>
    <property type="molecule type" value="Genomic_DNA"/>
</dbReference>
<reference evidence="3 4" key="1">
    <citation type="submission" date="2017-11" db="EMBL/GenBank/DDBJ databases">
        <title>De-novo sequencing of pomegranate (Punica granatum L.) genome.</title>
        <authorList>
            <person name="Akparov Z."/>
            <person name="Amiraslanov A."/>
            <person name="Hajiyeva S."/>
            <person name="Abbasov M."/>
            <person name="Kaur K."/>
            <person name="Hamwieh A."/>
            <person name="Solovyev V."/>
            <person name="Salamov A."/>
            <person name="Braich B."/>
            <person name="Kosarev P."/>
            <person name="Mahmoud A."/>
            <person name="Hajiyev E."/>
            <person name="Babayeva S."/>
            <person name="Izzatullayeva V."/>
            <person name="Mammadov A."/>
            <person name="Mammadov A."/>
            <person name="Sharifova S."/>
            <person name="Ojaghi J."/>
            <person name="Eynullazada K."/>
            <person name="Bayramov B."/>
            <person name="Abdulazimova A."/>
            <person name="Shahmuradov I."/>
        </authorList>
    </citation>
    <scope>NUCLEOTIDE SEQUENCE [LARGE SCALE GENOMIC DNA]</scope>
    <source>
        <strain evidence="4">cv. AG2017</strain>
        <tissue evidence="3">Leaf</tissue>
    </source>
</reference>
<comment type="caution">
    <text evidence="3">The sequence shown here is derived from an EMBL/GenBank/DDBJ whole genome shotgun (WGS) entry which is preliminary data.</text>
</comment>
<keyword evidence="4" id="KW-1185">Reference proteome</keyword>
<organism evidence="3 4">
    <name type="scientific">Punica granatum</name>
    <name type="common">Pomegranate</name>
    <dbReference type="NCBI Taxonomy" id="22663"/>
    <lineage>
        <taxon>Eukaryota</taxon>
        <taxon>Viridiplantae</taxon>
        <taxon>Streptophyta</taxon>
        <taxon>Embryophyta</taxon>
        <taxon>Tracheophyta</taxon>
        <taxon>Spermatophyta</taxon>
        <taxon>Magnoliopsida</taxon>
        <taxon>eudicotyledons</taxon>
        <taxon>Gunneridae</taxon>
        <taxon>Pentapetalae</taxon>
        <taxon>rosids</taxon>
        <taxon>malvids</taxon>
        <taxon>Myrtales</taxon>
        <taxon>Lythraceae</taxon>
        <taxon>Punica</taxon>
    </lineage>
</organism>
<keyword evidence="2" id="KW-0472">Membrane</keyword>
<feature type="region of interest" description="Disordered" evidence="1">
    <location>
        <begin position="95"/>
        <end position="119"/>
    </location>
</feature>
<gene>
    <name evidence="3" type="ORF">CRG98_022753</name>
</gene>
<evidence type="ECO:0000313" key="3">
    <source>
        <dbReference type="EMBL" id="PKI56866.1"/>
    </source>
</evidence>
<protein>
    <submittedName>
        <fullName evidence="3">Uncharacterized protein</fullName>
    </submittedName>
</protein>
<accession>A0A2I0JMX1</accession>